<evidence type="ECO:0000256" key="7">
    <source>
        <dbReference type="RuleBase" id="RU003755"/>
    </source>
</evidence>
<feature type="transmembrane region" description="Helical" evidence="9">
    <location>
        <begin position="547"/>
        <end position="568"/>
    </location>
</feature>
<dbReference type="PROSITE" id="PS01023">
    <property type="entry name" value="PTR2_2"/>
    <property type="match status" value="1"/>
</dbReference>
<feature type="transmembrane region" description="Helical" evidence="9">
    <location>
        <begin position="205"/>
        <end position="230"/>
    </location>
</feature>
<evidence type="ECO:0000256" key="2">
    <source>
        <dbReference type="ARBA" id="ARBA00005982"/>
    </source>
</evidence>
<feature type="transmembrane region" description="Helical" evidence="9">
    <location>
        <begin position="574"/>
        <end position="595"/>
    </location>
</feature>
<evidence type="ECO:0000256" key="3">
    <source>
        <dbReference type="ARBA" id="ARBA00022448"/>
    </source>
</evidence>
<keyword evidence="11" id="KW-1185">Reference proteome</keyword>
<dbReference type="GO" id="GO:0005886">
    <property type="term" value="C:plasma membrane"/>
    <property type="evidence" value="ECO:0007669"/>
    <property type="project" value="UniProtKB-ARBA"/>
</dbReference>
<comment type="subcellular location">
    <subcellularLocation>
        <location evidence="1 7">Membrane</location>
        <topology evidence="1 7">Multi-pass membrane protein</topology>
    </subcellularLocation>
</comment>
<dbReference type="EMBL" id="JAPEVB010000003">
    <property type="protein sequence ID" value="KAJ4391694.1"/>
    <property type="molecule type" value="Genomic_DNA"/>
</dbReference>
<evidence type="ECO:0000256" key="5">
    <source>
        <dbReference type="ARBA" id="ARBA00022989"/>
    </source>
</evidence>
<accession>A0A9W8YWF6</accession>
<dbReference type="InterPro" id="IPR000109">
    <property type="entry name" value="POT_fam"/>
</dbReference>
<dbReference type="InterPro" id="IPR036259">
    <property type="entry name" value="MFS_trans_sf"/>
</dbReference>
<evidence type="ECO:0000313" key="11">
    <source>
        <dbReference type="Proteomes" id="UP001140453"/>
    </source>
</evidence>
<comment type="similarity">
    <text evidence="2 7">Belongs to the major facilitator superfamily. Proton-dependent oligopeptide transporter (POT/PTR) (TC 2.A.17) family.</text>
</comment>
<protein>
    <recommendedName>
        <fullName evidence="12">Peptide transporter</fullName>
    </recommendedName>
</protein>
<keyword evidence="6 9" id="KW-0472">Membrane</keyword>
<feature type="transmembrane region" description="Helical" evidence="9">
    <location>
        <begin position="289"/>
        <end position="310"/>
    </location>
</feature>
<feature type="transmembrane region" description="Helical" evidence="9">
    <location>
        <begin position="177"/>
        <end position="199"/>
    </location>
</feature>
<dbReference type="OrthoDB" id="8904098at2759"/>
<gene>
    <name evidence="10" type="ORF">N0V93_005314</name>
</gene>
<sequence length="641" mass="70413">MSQTVNLDRAEIAQAELAREGLDPGPPLGTVEELKAGKGTMNHDAVVDAAPPYDSSDEDLDGYEKPTEEEMHTLRRVSGKIKWAAFSVAFCELGERFSYYGSSILYTNFVVQQLPPGSNTGAGYGQGQTGGQSGALGLGSKAGQGISLTNQFFAYLVPLFGGWLADAKLGRYKTIHIAIGVGMLAHVILVAASSPGVIVHQSNSLGAFIIGMLTLCVGTGLFKANVAPLLAEQNHDRRMYVKTLKSGERVIVDPAVTNTRLFLYFYFAINVGSLVGQISMVYVELYVGFWLAFLLPTILFAICPIILAVMKKSYTLSPPTGSVLGKFFTMFGMAMRGKWLTIFNPAKFKREFTWDVVRPSRIPENERPAWMTYDDEWVDEVRRGLKACKVFLFLPIFFLAYNQMTNNLTTQASTMQLNGVPNDLIQNLNPISIVILIPILDRFLYPGLRKLGFNFTPLKRMATGFLFSSLSMIAAAVMQYYIYKMSPCGDHTTDRLAAGEDQCFAPINVWAQCLPYVLVGISEIFTNTTSLEYAFSKAPENMKSIVMAINLFMSAISSAIGQAFTPIAGDPNWVWNYGSVAIIAAVGGVAFWICFKDLDKEEDAWNNLKKSEYKGNTLPITGHAAEDRTLDTPDATASEKV</sequence>
<evidence type="ECO:0000256" key="4">
    <source>
        <dbReference type="ARBA" id="ARBA00022692"/>
    </source>
</evidence>
<feature type="transmembrane region" description="Helical" evidence="9">
    <location>
        <begin position="465"/>
        <end position="483"/>
    </location>
</feature>
<dbReference type="Proteomes" id="UP001140453">
    <property type="component" value="Unassembled WGS sequence"/>
</dbReference>
<organism evidence="10 11">
    <name type="scientific">Gnomoniopsis smithogilvyi</name>
    <dbReference type="NCBI Taxonomy" id="1191159"/>
    <lineage>
        <taxon>Eukaryota</taxon>
        <taxon>Fungi</taxon>
        <taxon>Dikarya</taxon>
        <taxon>Ascomycota</taxon>
        <taxon>Pezizomycotina</taxon>
        <taxon>Sordariomycetes</taxon>
        <taxon>Sordariomycetidae</taxon>
        <taxon>Diaporthales</taxon>
        <taxon>Gnomoniaceae</taxon>
        <taxon>Gnomoniopsis</taxon>
    </lineage>
</organism>
<reference evidence="10" key="1">
    <citation type="submission" date="2022-10" db="EMBL/GenBank/DDBJ databases">
        <title>Tapping the CABI collections for fungal endophytes: first genome assemblies for Collariella, Neodidymelliopsis, Ascochyta clinopodiicola, Didymella pomorum, Didymosphaeria variabile, Neocosmospora piperis and Neocucurbitaria cava.</title>
        <authorList>
            <person name="Hill R."/>
        </authorList>
    </citation>
    <scope>NUCLEOTIDE SEQUENCE</scope>
    <source>
        <strain evidence="10">IMI 355082</strain>
    </source>
</reference>
<keyword evidence="4 7" id="KW-0812">Transmembrane</keyword>
<evidence type="ECO:0000256" key="8">
    <source>
        <dbReference type="SAM" id="MobiDB-lite"/>
    </source>
</evidence>
<proteinExistence type="inferred from homology"/>
<dbReference type="FunFam" id="1.20.1250.20:FF:000085">
    <property type="entry name" value="MFS peptide transporter Ptr2"/>
    <property type="match status" value="1"/>
</dbReference>
<evidence type="ECO:0008006" key="12">
    <source>
        <dbReference type="Google" id="ProtNLM"/>
    </source>
</evidence>
<evidence type="ECO:0000256" key="1">
    <source>
        <dbReference type="ARBA" id="ARBA00004141"/>
    </source>
</evidence>
<keyword evidence="3 7" id="KW-0813">Transport</keyword>
<comment type="caution">
    <text evidence="10">The sequence shown here is derived from an EMBL/GenBank/DDBJ whole genome shotgun (WGS) entry which is preliminary data.</text>
</comment>
<feature type="transmembrane region" description="Helical" evidence="9">
    <location>
        <begin position="261"/>
        <end position="283"/>
    </location>
</feature>
<dbReference type="InterPro" id="IPR018456">
    <property type="entry name" value="PTR2_symporter_CS"/>
</dbReference>
<evidence type="ECO:0000256" key="9">
    <source>
        <dbReference type="SAM" id="Phobius"/>
    </source>
</evidence>
<evidence type="ECO:0000256" key="6">
    <source>
        <dbReference type="ARBA" id="ARBA00023136"/>
    </source>
</evidence>
<name>A0A9W8YWF6_9PEZI</name>
<dbReference type="SUPFAM" id="SSF103473">
    <property type="entry name" value="MFS general substrate transporter"/>
    <property type="match status" value="1"/>
</dbReference>
<dbReference type="Gene3D" id="1.20.1250.20">
    <property type="entry name" value="MFS general substrate transporter like domains"/>
    <property type="match status" value="1"/>
</dbReference>
<dbReference type="Pfam" id="PF00854">
    <property type="entry name" value="PTR2"/>
    <property type="match status" value="1"/>
</dbReference>
<feature type="transmembrane region" description="Helical" evidence="9">
    <location>
        <begin position="424"/>
        <end position="444"/>
    </location>
</feature>
<keyword evidence="5 9" id="KW-1133">Transmembrane helix</keyword>
<dbReference type="GO" id="GO:0071916">
    <property type="term" value="F:dipeptide transmembrane transporter activity"/>
    <property type="evidence" value="ECO:0007669"/>
    <property type="project" value="UniProtKB-ARBA"/>
</dbReference>
<dbReference type="PANTHER" id="PTHR11654">
    <property type="entry name" value="OLIGOPEPTIDE TRANSPORTER-RELATED"/>
    <property type="match status" value="1"/>
</dbReference>
<dbReference type="AlphaFoldDB" id="A0A9W8YWF6"/>
<evidence type="ECO:0000313" key="10">
    <source>
        <dbReference type="EMBL" id="KAJ4391694.1"/>
    </source>
</evidence>
<feature type="region of interest" description="Disordered" evidence="8">
    <location>
        <begin position="39"/>
        <end position="61"/>
    </location>
</feature>